<feature type="compositionally biased region" description="Basic and acidic residues" evidence="1">
    <location>
        <begin position="1"/>
        <end position="20"/>
    </location>
</feature>
<feature type="region of interest" description="Disordered" evidence="1">
    <location>
        <begin position="322"/>
        <end position="345"/>
    </location>
</feature>
<feature type="compositionally biased region" description="Polar residues" evidence="1">
    <location>
        <begin position="507"/>
        <end position="518"/>
    </location>
</feature>
<evidence type="ECO:0000313" key="2">
    <source>
        <dbReference type="EMBL" id="KAG5264589.1"/>
    </source>
</evidence>
<sequence>MIDTMEEHPSQRETASRHSDGSSSGSAISSPQESRHLSHLQEYILNLTEEEWRAFSSMLQSPMTRSQFTELCMTVLKVVSLSSITVILPAYVCVAKDAASTPTTLSDATSTERSPSSVLCRSSLATSPELLVTDADFTDESAASESTSSFSPEITGGPVSELVRRMKGALATLRKSVAWYPVISEVSDIDTDVTSSVSESSGHTEAHDLICITAILERLVASGNIHKVASNLVSQIQGVLQNSSPASIPVAASKSLSDSVLTTKVKTVPKRVISASNLVYTYAEDAIKNLLQTYFLPLMEWNTNEDVASSTMFSSRIQSTLSGSYASGRPRSSQSADAATTEGPSTVPSLLGLDKADCSCLMTRLIQRLPANINYLETVESSQSHIATCDRGMSPSRTFNEVANLFTQVMTYQVMDIVDSELKRHDQASLSNKRPSSVRSSDEPRILSPDMDGTVTEGEISFLLDTSPGHSGGLFSGLIQRFLAEFRYSESALSDAGDDVRGAAASSPRSQSTRSATVSFEPDMAKDSKVASQKLKNMLGLFTSVMVRQVVDVLHKESTVEMDRETDQTKVVPTVEEQCSADEEPHGSTSRPSSSKASDRLTILLSDAITDGDEAVCDSGQKKSTRSPSTMAHMVGSDSSDNGCLVTVLMLRLLAKIKDQPTASADMMDSSQELIEKLLSEFSSTSGTPTFHTYPSNVKVQAIFRNMDKFLLKEFGPETVLQRAVETQEVFFDNVLLTALRKELLHQGGEATDPPATQNAPPSPQLVPVAEDGPTGSTKLKMPKMRFKMKMPKRSSKKVSPTNAFSDSTGKQSETPAPGMPCDEMNPSVSASGPKTRKRAFFLRIFTCCTFEA</sequence>
<feature type="region of interest" description="Disordered" evidence="1">
    <location>
        <begin position="1"/>
        <end position="35"/>
    </location>
</feature>
<dbReference type="EMBL" id="JADWDJ010000020">
    <property type="protein sequence ID" value="KAG5264589.1"/>
    <property type="molecule type" value="Genomic_DNA"/>
</dbReference>
<protein>
    <submittedName>
        <fullName evidence="2">Uncharacterized protein</fullName>
    </submittedName>
</protein>
<organism evidence="2 3">
    <name type="scientific">Alosa alosa</name>
    <name type="common">allis shad</name>
    <dbReference type="NCBI Taxonomy" id="278164"/>
    <lineage>
        <taxon>Eukaryota</taxon>
        <taxon>Metazoa</taxon>
        <taxon>Chordata</taxon>
        <taxon>Craniata</taxon>
        <taxon>Vertebrata</taxon>
        <taxon>Euteleostomi</taxon>
        <taxon>Actinopterygii</taxon>
        <taxon>Neopterygii</taxon>
        <taxon>Teleostei</taxon>
        <taxon>Clupei</taxon>
        <taxon>Clupeiformes</taxon>
        <taxon>Clupeoidei</taxon>
        <taxon>Clupeidae</taxon>
        <taxon>Alosa</taxon>
    </lineage>
</organism>
<feature type="compositionally biased region" description="Polar residues" evidence="1">
    <location>
        <begin position="428"/>
        <end position="439"/>
    </location>
</feature>
<gene>
    <name evidence="2" type="ORF">AALO_G00255870</name>
</gene>
<dbReference type="AlphaFoldDB" id="A0AAV6FNW7"/>
<feature type="compositionally biased region" description="Basic residues" evidence="1">
    <location>
        <begin position="781"/>
        <end position="797"/>
    </location>
</feature>
<feature type="region of interest" description="Disordered" evidence="1">
    <location>
        <begin position="425"/>
        <end position="451"/>
    </location>
</feature>
<feature type="region of interest" description="Disordered" evidence="1">
    <location>
        <begin position="614"/>
        <end position="637"/>
    </location>
</feature>
<evidence type="ECO:0000256" key="1">
    <source>
        <dbReference type="SAM" id="MobiDB-lite"/>
    </source>
</evidence>
<dbReference type="Proteomes" id="UP000823561">
    <property type="component" value="Chromosome 20"/>
</dbReference>
<evidence type="ECO:0000313" key="3">
    <source>
        <dbReference type="Proteomes" id="UP000823561"/>
    </source>
</evidence>
<feature type="compositionally biased region" description="Polar residues" evidence="1">
    <location>
        <begin position="799"/>
        <end position="815"/>
    </location>
</feature>
<proteinExistence type="predicted"/>
<feature type="region of interest" description="Disordered" evidence="1">
    <location>
        <begin position="561"/>
        <end position="599"/>
    </location>
</feature>
<reference evidence="2" key="1">
    <citation type="submission" date="2020-10" db="EMBL/GenBank/DDBJ databases">
        <title>Chromosome-scale genome assembly of the Allis shad, Alosa alosa.</title>
        <authorList>
            <person name="Margot Z."/>
            <person name="Christophe K."/>
            <person name="Cabau C."/>
            <person name="Louis A."/>
            <person name="Berthelot C."/>
            <person name="Parey E."/>
            <person name="Roest Crollius H."/>
            <person name="Montfort J."/>
            <person name="Robinson-Rechavi M."/>
            <person name="Bucao C."/>
            <person name="Bouchez O."/>
            <person name="Gislard M."/>
            <person name="Lluch J."/>
            <person name="Milhes M."/>
            <person name="Lampietro C."/>
            <person name="Lopez Roques C."/>
            <person name="Donnadieu C."/>
            <person name="Braasch I."/>
            <person name="Desvignes T."/>
            <person name="Postlethwait J."/>
            <person name="Bobe J."/>
            <person name="Guiguen Y."/>
        </authorList>
    </citation>
    <scope>NUCLEOTIDE SEQUENCE</scope>
    <source>
        <strain evidence="2">M-15738</strain>
        <tissue evidence="2">Blood</tissue>
    </source>
</reference>
<feature type="compositionally biased region" description="Low complexity" evidence="1">
    <location>
        <begin position="21"/>
        <end position="32"/>
    </location>
</feature>
<accession>A0AAV6FNW7</accession>
<comment type="caution">
    <text evidence="2">The sequence shown here is derived from an EMBL/GenBank/DDBJ whole genome shotgun (WGS) entry which is preliminary data.</text>
</comment>
<feature type="region of interest" description="Disordered" evidence="1">
    <location>
        <begin position="749"/>
        <end position="834"/>
    </location>
</feature>
<feature type="region of interest" description="Disordered" evidence="1">
    <location>
        <begin position="497"/>
        <end position="519"/>
    </location>
</feature>
<feature type="compositionally biased region" description="Polar residues" evidence="1">
    <location>
        <begin position="587"/>
        <end position="596"/>
    </location>
</feature>
<name>A0AAV6FNW7_9TELE</name>
<keyword evidence="3" id="KW-1185">Reference proteome</keyword>